<evidence type="ECO:0000256" key="1">
    <source>
        <dbReference type="SAM" id="MobiDB-lite"/>
    </source>
</evidence>
<name>A0ABV3S038_9LACO</name>
<proteinExistence type="predicted"/>
<evidence type="ECO:0000313" key="2">
    <source>
        <dbReference type="EMBL" id="MEX0379775.1"/>
    </source>
</evidence>
<comment type="caution">
    <text evidence="2">The sequence shown here is derived from an EMBL/GenBank/DDBJ whole genome shotgun (WGS) entry which is preliminary data.</text>
</comment>
<keyword evidence="3" id="KW-1185">Reference proteome</keyword>
<dbReference type="Proteomes" id="UP001556617">
    <property type="component" value="Unassembled WGS sequence"/>
</dbReference>
<protein>
    <submittedName>
        <fullName evidence="2">Uncharacterized protein</fullName>
    </submittedName>
</protein>
<dbReference type="RefSeq" id="WP_367973022.1">
    <property type="nucleotide sequence ID" value="NZ_JBFPEQ010000001.1"/>
</dbReference>
<feature type="region of interest" description="Disordered" evidence="1">
    <location>
        <begin position="123"/>
        <end position="142"/>
    </location>
</feature>
<gene>
    <name evidence="2" type="ORF">AB3K24_00160</name>
</gene>
<organism evidence="2 3">
    <name type="scientific">Leuconostoc aquikimchii</name>
    <dbReference type="NCBI Taxonomy" id="3236804"/>
    <lineage>
        <taxon>Bacteria</taxon>
        <taxon>Bacillati</taxon>
        <taxon>Bacillota</taxon>
        <taxon>Bacilli</taxon>
        <taxon>Lactobacillales</taxon>
        <taxon>Lactobacillaceae</taxon>
        <taxon>Leuconostoc</taxon>
    </lineage>
</organism>
<sequence>MTTKRKNIKIVSALLILAASIVVIVSEYQFNKNQSISHDVSRESTTIMTTNPKTDVTKTTNDNEMNTNDVRESLPKEEQSDIGDSKVTADPRGNGAFIGSGVFTKTYKDGTVEDFDSDTKQYTITHKGPNWQSEIEADKNNQ</sequence>
<feature type="region of interest" description="Disordered" evidence="1">
    <location>
        <begin position="42"/>
        <end position="93"/>
    </location>
</feature>
<reference evidence="2 3" key="1">
    <citation type="submission" date="2024-07" db="EMBL/GenBank/DDBJ databases">
        <authorList>
            <person name="Yun M."/>
        </authorList>
    </citation>
    <scope>NUCLEOTIDE SEQUENCE [LARGE SCALE GENOMIC DNA]</scope>
    <source>
        <strain evidence="2 3">MS01</strain>
    </source>
</reference>
<accession>A0ABV3S038</accession>
<feature type="compositionally biased region" description="Low complexity" evidence="1">
    <location>
        <begin position="49"/>
        <end position="63"/>
    </location>
</feature>
<feature type="compositionally biased region" description="Basic and acidic residues" evidence="1">
    <location>
        <begin position="69"/>
        <end position="89"/>
    </location>
</feature>
<dbReference type="EMBL" id="JBFPER010000001">
    <property type="protein sequence ID" value="MEX0379775.1"/>
    <property type="molecule type" value="Genomic_DNA"/>
</dbReference>
<evidence type="ECO:0000313" key="3">
    <source>
        <dbReference type="Proteomes" id="UP001556617"/>
    </source>
</evidence>